<dbReference type="NCBIfam" id="NF033550">
    <property type="entry name" value="transpos_ISL3"/>
    <property type="match status" value="1"/>
</dbReference>
<keyword evidence="4" id="KW-0804">Transcription</keyword>
<dbReference type="InterPro" id="IPR029261">
    <property type="entry name" value="Transposase_Znf"/>
</dbReference>
<dbReference type="Pfam" id="PF14690">
    <property type="entry name" value="Zn_ribbon_ISL3"/>
    <property type="match status" value="1"/>
</dbReference>
<feature type="compositionally biased region" description="Low complexity" evidence="1">
    <location>
        <begin position="403"/>
        <end position="421"/>
    </location>
</feature>
<evidence type="ECO:0000259" key="2">
    <source>
        <dbReference type="Pfam" id="PF01610"/>
    </source>
</evidence>
<accession>A0A852U3K9</accession>
<gene>
    <name evidence="4" type="ORF">HDA32_005182</name>
</gene>
<evidence type="ECO:0000313" key="5">
    <source>
        <dbReference type="Proteomes" id="UP000589036"/>
    </source>
</evidence>
<feature type="domain" description="Transposase IS204/IS1001/IS1096/IS1165 DDE" evidence="2">
    <location>
        <begin position="159"/>
        <end position="258"/>
    </location>
</feature>
<dbReference type="PANTHER" id="PTHR33498">
    <property type="entry name" value="TRANSPOSASE FOR INSERTION SEQUENCE ELEMENT IS1557"/>
    <property type="match status" value="1"/>
</dbReference>
<dbReference type="RefSeq" id="WP_218882597.1">
    <property type="nucleotide sequence ID" value="NZ_JACCCC010000001.1"/>
</dbReference>
<keyword evidence="4" id="KW-0240">DNA-directed RNA polymerase</keyword>
<comment type="caution">
    <text evidence="4">The sequence shown here is derived from an EMBL/GenBank/DDBJ whole genome shotgun (WGS) entry which is preliminary data.</text>
</comment>
<organism evidence="4 5">
    <name type="scientific">Spinactinospora alkalitolerans</name>
    <dbReference type="NCBI Taxonomy" id="687207"/>
    <lineage>
        <taxon>Bacteria</taxon>
        <taxon>Bacillati</taxon>
        <taxon>Actinomycetota</taxon>
        <taxon>Actinomycetes</taxon>
        <taxon>Streptosporangiales</taxon>
        <taxon>Nocardiopsidaceae</taxon>
        <taxon>Spinactinospora</taxon>
    </lineage>
</organism>
<name>A0A852U3K9_9ACTN</name>
<sequence>MSLSSLFTLLFPHLVDLRIDDVYRAGLSVRIVASTRAEDAACPVCATRSQRVHSRYVRRLADTPVSGQEVLIHLGVRRFFCDVPACGRRIFAGQVPGLTVPHARRSRGLSDVLAGIGMALGGRAGARLAARVAAAVSRMTLLRQVRAEREPEVCVPRVLGVDDFALRKGHVYGTLLVDAQTRRPVELLPERSAQALKEWLIQHPGVEVVCRDRAGGYADGIAQGAPEAVQVADRFHLWQNLAAAVERAVARHRRDLPRTTPEPAPTTPPAESPGIRQGPLAERTRRRHRQVHNLLAQGRTITEIVGELDLARNTVRRFARAATAEELLAHDGTGKRPRRLERYDAYLRERFAHECTNAVVLWDELQQQGYGEAMRACATTSAPGAASQCLRPNPPSRPPSVRSPPGSSATPTTSNTSSNSSSKLYSELVPNWLVSASVFRASLA</sequence>
<dbReference type="GO" id="GO:0000428">
    <property type="term" value="C:DNA-directed RNA polymerase complex"/>
    <property type="evidence" value="ECO:0007669"/>
    <property type="project" value="UniProtKB-KW"/>
</dbReference>
<evidence type="ECO:0000259" key="3">
    <source>
        <dbReference type="Pfam" id="PF14690"/>
    </source>
</evidence>
<feature type="region of interest" description="Disordered" evidence="1">
    <location>
        <begin position="252"/>
        <end position="287"/>
    </location>
</feature>
<feature type="domain" description="Transposase IS204/IS1001/IS1096/IS1165 zinc-finger" evidence="3">
    <location>
        <begin position="40"/>
        <end position="82"/>
    </location>
</feature>
<keyword evidence="5" id="KW-1185">Reference proteome</keyword>
<dbReference type="InterPro" id="IPR002560">
    <property type="entry name" value="Transposase_DDE"/>
</dbReference>
<feature type="compositionally biased region" description="Pro residues" evidence="1">
    <location>
        <begin position="260"/>
        <end position="271"/>
    </location>
</feature>
<dbReference type="PANTHER" id="PTHR33498:SF1">
    <property type="entry name" value="TRANSPOSASE FOR INSERTION SEQUENCE ELEMENT IS1557"/>
    <property type="match status" value="1"/>
</dbReference>
<dbReference type="InterPro" id="IPR047951">
    <property type="entry name" value="Transpos_ISL3"/>
</dbReference>
<dbReference type="Proteomes" id="UP000589036">
    <property type="component" value="Unassembled WGS sequence"/>
</dbReference>
<reference evidence="4 5" key="1">
    <citation type="submission" date="2020-07" db="EMBL/GenBank/DDBJ databases">
        <title>Sequencing the genomes of 1000 actinobacteria strains.</title>
        <authorList>
            <person name="Klenk H.-P."/>
        </authorList>
    </citation>
    <scope>NUCLEOTIDE SEQUENCE [LARGE SCALE GENOMIC DNA]</scope>
    <source>
        <strain evidence="4 5">CXB654</strain>
    </source>
</reference>
<dbReference type="AlphaFoldDB" id="A0A852U3K9"/>
<evidence type="ECO:0000256" key="1">
    <source>
        <dbReference type="SAM" id="MobiDB-lite"/>
    </source>
</evidence>
<dbReference type="Pfam" id="PF01610">
    <property type="entry name" value="DDE_Tnp_ISL3"/>
    <property type="match status" value="1"/>
</dbReference>
<feature type="compositionally biased region" description="Pro residues" evidence="1">
    <location>
        <begin position="392"/>
        <end position="402"/>
    </location>
</feature>
<protein>
    <submittedName>
        <fullName evidence="4">DNA-directed RNA polymerase subunit N (RpoN/RPB10)</fullName>
    </submittedName>
</protein>
<evidence type="ECO:0000313" key="4">
    <source>
        <dbReference type="EMBL" id="NYE50062.1"/>
    </source>
</evidence>
<dbReference type="EMBL" id="JACCCC010000001">
    <property type="protein sequence ID" value="NYE50062.1"/>
    <property type="molecule type" value="Genomic_DNA"/>
</dbReference>
<proteinExistence type="predicted"/>
<feature type="region of interest" description="Disordered" evidence="1">
    <location>
        <begin position="384"/>
        <end position="421"/>
    </location>
</feature>